<organism evidence="2 3">
    <name type="scientific">Liparis tanakae</name>
    <name type="common">Tanaka's snailfish</name>
    <dbReference type="NCBI Taxonomy" id="230148"/>
    <lineage>
        <taxon>Eukaryota</taxon>
        <taxon>Metazoa</taxon>
        <taxon>Chordata</taxon>
        <taxon>Craniata</taxon>
        <taxon>Vertebrata</taxon>
        <taxon>Euteleostomi</taxon>
        <taxon>Actinopterygii</taxon>
        <taxon>Neopterygii</taxon>
        <taxon>Teleostei</taxon>
        <taxon>Neoteleostei</taxon>
        <taxon>Acanthomorphata</taxon>
        <taxon>Eupercaria</taxon>
        <taxon>Perciformes</taxon>
        <taxon>Cottioidei</taxon>
        <taxon>Cottales</taxon>
        <taxon>Liparidae</taxon>
        <taxon>Liparis</taxon>
    </lineage>
</organism>
<dbReference type="Proteomes" id="UP000314294">
    <property type="component" value="Unassembled WGS sequence"/>
</dbReference>
<protein>
    <submittedName>
        <fullName evidence="2">Uncharacterized protein</fullName>
    </submittedName>
</protein>
<name>A0A4Z2GZ03_9TELE</name>
<sequence length="223" mass="24898">MVEQPLVGLLDAEGTSWSSGLRARFAFKDELNTSQCLKKPHSTSNESLTFPMSRLSSEEEIRRLPPWPCMPIPPRFITQPWGAREYRRMAGKAWQQRWGCPVPGNAETETRTRIAGSNTSSLQAFPHKRQASPSTNARYSAGDEWEHGAEGRRAVEVRTAESREKERERQQQGDSQGDKQPYQWVTSPYTTAACLFVIATTAVISTEASDVLPAPPPEPDKPA</sequence>
<evidence type="ECO:0000313" key="2">
    <source>
        <dbReference type="EMBL" id="TNN58521.1"/>
    </source>
</evidence>
<accession>A0A4Z2GZ03</accession>
<comment type="caution">
    <text evidence="2">The sequence shown here is derived from an EMBL/GenBank/DDBJ whole genome shotgun (WGS) entry which is preliminary data.</text>
</comment>
<dbReference type="AlphaFoldDB" id="A0A4Z2GZ03"/>
<evidence type="ECO:0000256" key="1">
    <source>
        <dbReference type="SAM" id="MobiDB-lite"/>
    </source>
</evidence>
<dbReference type="EMBL" id="SRLO01000376">
    <property type="protein sequence ID" value="TNN58521.1"/>
    <property type="molecule type" value="Genomic_DNA"/>
</dbReference>
<gene>
    <name evidence="2" type="ORF">EYF80_031243</name>
</gene>
<evidence type="ECO:0000313" key="3">
    <source>
        <dbReference type="Proteomes" id="UP000314294"/>
    </source>
</evidence>
<keyword evidence="3" id="KW-1185">Reference proteome</keyword>
<reference evidence="2 3" key="1">
    <citation type="submission" date="2019-03" db="EMBL/GenBank/DDBJ databases">
        <title>First draft genome of Liparis tanakae, snailfish: a comprehensive survey of snailfish specific genes.</title>
        <authorList>
            <person name="Kim W."/>
            <person name="Song I."/>
            <person name="Jeong J.-H."/>
            <person name="Kim D."/>
            <person name="Kim S."/>
            <person name="Ryu S."/>
            <person name="Song J.Y."/>
            <person name="Lee S.K."/>
        </authorList>
    </citation>
    <scope>NUCLEOTIDE SEQUENCE [LARGE SCALE GENOMIC DNA]</scope>
    <source>
        <tissue evidence="2">Muscle</tissue>
    </source>
</reference>
<feature type="compositionally biased region" description="Basic and acidic residues" evidence="1">
    <location>
        <begin position="144"/>
        <end position="171"/>
    </location>
</feature>
<proteinExistence type="predicted"/>
<feature type="region of interest" description="Disordered" evidence="1">
    <location>
        <begin position="116"/>
        <end position="183"/>
    </location>
</feature>